<dbReference type="InterPro" id="IPR023772">
    <property type="entry name" value="DNA-bd_HTH_TetR-type_CS"/>
</dbReference>
<evidence type="ECO:0000313" key="2">
    <source>
        <dbReference type="EMBL" id="ALS25446.1"/>
    </source>
</evidence>
<dbReference type="SUPFAM" id="SSF46689">
    <property type="entry name" value="Homeodomain-like"/>
    <property type="match status" value="1"/>
</dbReference>
<dbReference type="Gene3D" id="1.10.10.60">
    <property type="entry name" value="Homeodomain-like"/>
    <property type="match status" value="1"/>
</dbReference>
<dbReference type="InterPro" id="IPR001647">
    <property type="entry name" value="HTH_TetR"/>
</dbReference>
<dbReference type="Gene3D" id="1.10.357.10">
    <property type="entry name" value="Tetracycline Repressor, domain 2"/>
    <property type="match status" value="1"/>
</dbReference>
<dbReference type="SUPFAM" id="SSF48498">
    <property type="entry name" value="Tetracyclin repressor-like, C-terminal domain"/>
    <property type="match status" value="1"/>
</dbReference>
<dbReference type="KEGG" id="pnp:IJ22_51870"/>
<dbReference type="STRING" id="162209.IJ22_51870"/>
<dbReference type="RefSeq" id="WP_062410793.1">
    <property type="nucleotide sequence ID" value="NZ_BJCS01000016.1"/>
</dbReference>
<organism evidence="2 3">
    <name type="scientific">Paenibacillus naphthalenovorans</name>
    <dbReference type="NCBI Taxonomy" id="162209"/>
    <lineage>
        <taxon>Bacteria</taxon>
        <taxon>Bacillati</taxon>
        <taxon>Bacillota</taxon>
        <taxon>Bacilli</taxon>
        <taxon>Bacillales</taxon>
        <taxon>Paenibacillaceae</taxon>
        <taxon>Paenibacillus</taxon>
    </lineage>
</organism>
<proteinExistence type="predicted"/>
<dbReference type="InterPro" id="IPR050624">
    <property type="entry name" value="HTH-type_Tx_Regulator"/>
</dbReference>
<evidence type="ECO:0000313" key="3">
    <source>
        <dbReference type="Proteomes" id="UP000061660"/>
    </source>
</evidence>
<dbReference type="InterPro" id="IPR036271">
    <property type="entry name" value="Tet_transcr_reg_TetR-rel_C_sf"/>
</dbReference>
<dbReference type="EMBL" id="CP013652">
    <property type="protein sequence ID" value="ALS25446.1"/>
    <property type="molecule type" value="Genomic_DNA"/>
</dbReference>
<dbReference type="PANTHER" id="PTHR43479:SF11">
    <property type="entry name" value="ACREF_ENVCD OPERON REPRESSOR-RELATED"/>
    <property type="match status" value="1"/>
</dbReference>
<accession>A0A0U2VXL3</accession>
<reference evidence="2 3" key="2">
    <citation type="journal article" date="2016" name="Genome Announc.">
        <title>Complete Genome Sequences of Two Interactive Moderate Thermophiles, Paenibacillus napthalenovorans 32O-Y and Paenibacillus sp. 32O-W.</title>
        <authorList>
            <person name="Butler R.R.III."/>
            <person name="Wang J."/>
            <person name="Stark B.C."/>
            <person name="Pombert J.F."/>
        </authorList>
    </citation>
    <scope>NUCLEOTIDE SEQUENCE [LARGE SCALE GENOMIC DNA]</scope>
    <source>
        <strain evidence="2 3">32O-Y</strain>
    </source>
</reference>
<dbReference type="Pfam" id="PF00440">
    <property type="entry name" value="TetR_N"/>
    <property type="match status" value="1"/>
</dbReference>
<dbReference type="PANTHER" id="PTHR43479">
    <property type="entry name" value="ACREF/ENVCD OPERON REPRESSOR-RELATED"/>
    <property type="match status" value="1"/>
</dbReference>
<sequence length="196" mass="23117">MGSKSQKYHLRREEIIDQAARIFQEKGYKSATLKDVADRLEITAPAVYYHFNSKQEILYEIFQRTMKLGLDSMNRIAENSMNPKDKLRMVIEEYSALVANNLDFFTVFFQDKYELSEDHTELITAREREFIRVLRNIYAQGVKTNDFVDLDPVLVVNGILGMCSWLYKWFKPEKKYSVQEVSRQFTQMILSGLEKK</sequence>
<protein>
    <submittedName>
        <fullName evidence="2">TetR family transcriptional regulator</fullName>
    </submittedName>
</protein>
<dbReference type="PROSITE" id="PS50977">
    <property type="entry name" value="HTH_TETR_2"/>
    <property type="match status" value="1"/>
</dbReference>
<dbReference type="PATRIC" id="fig|162209.4.peg.5483"/>
<dbReference type="GO" id="GO:0003677">
    <property type="term" value="F:DNA binding"/>
    <property type="evidence" value="ECO:0007669"/>
    <property type="project" value="UniProtKB-UniRule"/>
</dbReference>
<dbReference type="AlphaFoldDB" id="A0A0U2VXL3"/>
<dbReference type="OrthoDB" id="268339at2"/>
<dbReference type="PROSITE" id="PS01081">
    <property type="entry name" value="HTH_TETR_1"/>
    <property type="match status" value="1"/>
</dbReference>
<dbReference type="InterPro" id="IPR041490">
    <property type="entry name" value="KstR2_TetR_C"/>
</dbReference>
<reference evidence="3" key="1">
    <citation type="submission" date="2015-12" db="EMBL/GenBank/DDBJ databases">
        <title>Complete genome sequences of two moderately thermophilic Paenibacillus species.</title>
        <authorList>
            <person name="Butler R.III."/>
            <person name="Wang J."/>
            <person name="Stark B.C."/>
            <person name="Pombert J.-F."/>
        </authorList>
    </citation>
    <scope>NUCLEOTIDE SEQUENCE [LARGE SCALE GENOMIC DNA]</scope>
    <source>
        <strain evidence="3">32O-Y</strain>
    </source>
</reference>
<dbReference type="Proteomes" id="UP000061660">
    <property type="component" value="Chromosome"/>
</dbReference>
<keyword evidence="1" id="KW-0238">DNA-binding</keyword>
<dbReference type="Pfam" id="PF17932">
    <property type="entry name" value="TetR_C_24"/>
    <property type="match status" value="1"/>
</dbReference>
<keyword evidence="3" id="KW-1185">Reference proteome</keyword>
<dbReference type="PRINTS" id="PR00455">
    <property type="entry name" value="HTHTETR"/>
</dbReference>
<evidence type="ECO:0000256" key="1">
    <source>
        <dbReference type="ARBA" id="ARBA00023125"/>
    </source>
</evidence>
<dbReference type="InterPro" id="IPR009057">
    <property type="entry name" value="Homeodomain-like_sf"/>
</dbReference>
<gene>
    <name evidence="2" type="ORF">IJ22_51870</name>
</gene>
<name>A0A0U2VXL3_9BACL</name>